<evidence type="ECO:0000313" key="3">
    <source>
        <dbReference type="Proteomes" id="UP000298138"/>
    </source>
</evidence>
<reference evidence="2 3" key="1">
    <citation type="submission" date="2019-04" db="EMBL/GenBank/DDBJ databases">
        <title>Comparative genomics and transcriptomics to analyze fruiting body development in filamentous ascomycetes.</title>
        <authorList>
            <consortium name="DOE Joint Genome Institute"/>
            <person name="Lutkenhaus R."/>
            <person name="Traeger S."/>
            <person name="Breuer J."/>
            <person name="Kuo A."/>
            <person name="Lipzen A."/>
            <person name="Pangilinan J."/>
            <person name="Dilworth D."/>
            <person name="Sandor L."/>
            <person name="Poggeler S."/>
            <person name="Barry K."/>
            <person name="Grigoriev I.V."/>
            <person name="Nowrousian M."/>
        </authorList>
    </citation>
    <scope>NUCLEOTIDE SEQUENCE [LARGE SCALE GENOMIC DNA]</scope>
    <source>
        <strain evidence="2 3">CBS 389.68</strain>
    </source>
</reference>
<proteinExistence type="predicted"/>
<keyword evidence="1" id="KW-0812">Transmembrane</keyword>
<protein>
    <submittedName>
        <fullName evidence="2">Uncharacterized protein</fullName>
    </submittedName>
</protein>
<feature type="transmembrane region" description="Helical" evidence="1">
    <location>
        <begin position="55"/>
        <end position="74"/>
    </location>
</feature>
<sequence>MSNILSVLFKLTFVHVIIHLIPRRIVHPFFFSILFCVLRLIFISIWTFGSDFSPFFFTIFHLCLLFCLFEFLGLGRSM</sequence>
<accession>A0A4S2MMN9</accession>
<keyword evidence="3" id="KW-1185">Reference proteome</keyword>
<dbReference type="Proteomes" id="UP000298138">
    <property type="component" value="Unassembled WGS sequence"/>
</dbReference>
<dbReference type="EMBL" id="ML220142">
    <property type="protein sequence ID" value="TGZ78371.1"/>
    <property type="molecule type" value="Genomic_DNA"/>
</dbReference>
<name>A0A4S2MMN9_9PEZI</name>
<evidence type="ECO:0000256" key="1">
    <source>
        <dbReference type="SAM" id="Phobius"/>
    </source>
</evidence>
<organism evidence="2 3">
    <name type="scientific">Ascodesmis nigricans</name>
    <dbReference type="NCBI Taxonomy" id="341454"/>
    <lineage>
        <taxon>Eukaryota</taxon>
        <taxon>Fungi</taxon>
        <taxon>Dikarya</taxon>
        <taxon>Ascomycota</taxon>
        <taxon>Pezizomycotina</taxon>
        <taxon>Pezizomycetes</taxon>
        <taxon>Pezizales</taxon>
        <taxon>Ascodesmidaceae</taxon>
        <taxon>Ascodesmis</taxon>
    </lineage>
</organism>
<keyword evidence="1" id="KW-1133">Transmembrane helix</keyword>
<keyword evidence="1" id="KW-0472">Membrane</keyword>
<dbReference type="InParanoid" id="A0A4S2MMN9"/>
<gene>
    <name evidence="2" type="ORF">EX30DRAFT_159888</name>
</gene>
<feature type="transmembrane region" description="Helical" evidence="1">
    <location>
        <begin position="29"/>
        <end position="49"/>
    </location>
</feature>
<feature type="transmembrane region" description="Helical" evidence="1">
    <location>
        <begin position="6"/>
        <end position="22"/>
    </location>
</feature>
<dbReference type="AlphaFoldDB" id="A0A4S2MMN9"/>
<evidence type="ECO:0000313" key="2">
    <source>
        <dbReference type="EMBL" id="TGZ78371.1"/>
    </source>
</evidence>